<proteinExistence type="predicted"/>
<dbReference type="EMBL" id="QSTF01000002">
    <property type="protein sequence ID" value="RGM42963.1"/>
    <property type="molecule type" value="Genomic_DNA"/>
</dbReference>
<name>A0A3E4WL68_9BACT</name>
<dbReference type="Proteomes" id="UP000260780">
    <property type="component" value="Unassembled WGS sequence"/>
</dbReference>
<dbReference type="AlphaFoldDB" id="A0A3E4WL68"/>
<protein>
    <submittedName>
        <fullName evidence="1">Uncharacterized protein</fullName>
    </submittedName>
</protein>
<sequence>MVGFSSCLNSGDDNLNYPSFQLPVTIAGDALGGYTFWSDYGNIKLRPTSESVSQLKLDGVKRAVIAFDLTEDQAGITQLEPNKVYTIVVNPAYCYGIPTYSMAVDTLSTQYQENGNDSIALKCKPINSASTTEGAFYVKNGYMTFVPTFSYGNSPVYFGLYYDSEKDVNAEAGSLNMNLYFNNSLENSVSSSGASSVSLKMPSELYMEYMQKDSIDLILNFKSSSSQSPLKCRMAVFDFMAPSY</sequence>
<reference evidence="1 2" key="1">
    <citation type="submission" date="2018-08" db="EMBL/GenBank/DDBJ databases">
        <title>A genome reference for cultivated species of the human gut microbiota.</title>
        <authorList>
            <person name="Zou Y."/>
            <person name="Xue W."/>
            <person name="Luo G."/>
        </authorList>
    </citation>
    <scope>NUCLEOTIDE SEQUENCE [LARGE SCALE GENOMIC DNA]</scope>
    <source>
        <strain evidence="1 2">OM08-14</strain>
    </source>
</reference>
<evidence type="ECO:0000313" key="1">
    <source>
        <dbReference type="EMBL" id="RGM42963.1"/>
    </source>
</evidence>
<evidence type="ECO:0000313" key="2">
    <source>
        <dbReference type="Proteomes" id="UP000260780"/>
    </source>
</evidence>
<organism evidence="1 2">
    <name type="scientific">Phocaeicola plebeius</name>
    <dbReference type="NCBI Taxonomy" id="310297"/>
    <lineage>
        <taxon>Bacteria</taxon>
        <taxon>Pseudomonadati</taxon>
        <taxon>Bacteroidota</taxon>
        <taxon>Bacteroidia</taxon>
        <taxon>Bacteroidales</taxon>
        <taxon>Bacteroidaceae</taxon>
        <taxon>Phocaeicola</taxon>
    </lineage>
</organism>
<accession>A0A3E4WL68</accession>
<comment type="caution">
    <text evidence="1">The sequence shown here is derived from an EMBL/GenBank/DDBJ whole genome shotgun (WGS) entry which is preliminary data.</text>
</comment>
<gene>
    <name evidence="1" type="ORF">DXC17_01665</name>
</gene>